<feature type="compositionally biased region" description="Polar residues" evidence="1">
    <location>
        <begin position="329"/>
        <end position="343"/>
    </location>
</feature>
<feature type="compositionally biased region" description="Low complexity" evidence="1">
    <location>
        <begin position="155"/>
        <end position="170"/>
    </location>
</feature>
<dbReference type="VEuPathDB" id="TriTrypDB:BSAL_64965"/>
<feature type="region of interest" description="Disordered" evidence="1">
    <location>
        <begin position="1114"/>
        <end position="1182"/>
    </location>
</feature>
<feature type="region of interest" description="Disordered" evidence="1">
    <location>
        <begin position="1003"/>
        <end position="1035"/>
    </location>
</feature>
<feature type="region of interest" description="Disordered" evidence="1">
    <location>
        <begin position="1571"/>
        <end position="1591"/>
    </location>
</feature>
<evidence type="ECO:0000313" key="2">
    <source>
        <dbReference type="EMBL" id="CUF69681.1"/>
    </source>
</evidence>
<reference evidence="3" key="1">
    <citation type="submission" date="2015-09" db="EMBL/GenBank/DDBJ databases">
        <authorList>
            <consortium name="Pathogen Informatics"/>
        </authorList>
    </citation>
    <scope>NUCLEOTIDE SEQUENCE [LARGE SCALE GENOMIC DNA]</scope>
    <source>
        <strain evidence="3">Lake Konstanz</strain>
    </source>
</reference>
<protein>
    <submittedName>
        <fullName evidence="2">Uncharacterized protein</fullName>
    </submittedName>
</protein>
<keyword evidence="3" id="KW-1185">Reference proteome</keyword>
<sequence>MLRPAPPTLPQSSRSVPSSARVPSTNKNSSDANAGYKPTINASSRTVISARERREQLLAYHVAVRLLEDAGLRQRKEFDSGGPPPTQTEEQREISDFFESTSNTPLHHQKKQFFDGKMLRVQQAVETYEESHNRYLHETIALEFVDGSGQLLVASSTPATTPRASSPRASQQQTAHGKSSTSLPDKLTMSKVQGLFQSGGFSYFEDKRKDLGKDRVPDTVPGSTLPACTNQGLDRMRQNSGSGGAGSKNTPRSLAFPTLQVELLGGGQLEELSFHQHHTSPEELEENERLMHQRVSVCIREAVAAHMAATAGGAHRFRRKRHSEAFEMGQSSSLLGASKLSDQAKQKTHHKRKGSDEEATSSDDESEGGDQHYCTLEEWLTHNRSLRDAVRSTVDLIVFVLMKALPVSLFGGDLVRFQQLMLEEQTMLLEAHRLKEAYQKEMNSMMPTVNVPAPFAAHRPPTAPTSAPCSALLKPIVLSATQNHNAVTAIDDTEVTDQQIVNLQLKTSQRTERSLSTLHANRLFLLIEVEQSMYGNRVSRFLDGLPPILLGGADHLGSTVRGANATMMSPSRATSASSGSPRKVEKIELERERRKREAMRPPRDPLQAVASSCHYWLSLTTARLRQLPFHACRDRAAPISSFLDAPPATNGLSNPQEQIGWESTLDPLITSVGSPILAASPSMLIPASSALKFKVPSNAKPLSAGQGARAASVWSHKSSDTGDEDDVAASPSKMRQITSAGATSSGTRGGRPAATQPEDNGFAHPEPTILPVVDLIAVLNDPGNYETSTGESGSVAYRSNSGTKLQDAVGPVELRLLLELSTSYAALVQSLHGASTGTSYARFLERNRDRLLRAASDIIVAASVEYLDFVICDEEGQRGLPRTSRAARAKQEEMAAKESILGETTPAARKVAEEPWRGLLSSLRPFGKKVELTKVQVNAVLAASGQNSMAGGIVVGNEHDAKRAASHLVEQNRAVLHEVLSRVKGELLFLLTGVDGRNRILEEEQEKQQSERKATRKLRTTTAPTTTNDHHGAAHPAAPAVPAVFHQRGSVRVTLKGSDIVGATNMNRFHAMINDLVGSSSEEEEIRQENAYEASDVLRPVFDWQRQNFSREKKQRLLRRRGQPSPVPQAPTKPSAPPKEAASGGSKRSSPENQSLSSKAKPQASAPVGTSEKTQPAVNPIVPPLSNFDLQVPWATEEVTPRAAAASGASKRTATRLQISMPTALTSPLASHLTPTAASSSRAKVVMTRLAQRHTSLEMSTLEESVGNTLSVLVLSPKSTPPKKALSPRVLSPKVVSPRTRAGKEFGAVRPVRNRMAMIVSPKAAHSPSPTAQQPTSAVESPESPGSSNALRRRSSVSSMRVRAGSFVSSSDEAGQQGVLAKLSSKIGKNRQQFGGGGHRGSLFGAAGGNGILAAISLTEKAKANVKAGEGLSMMDLQRELITLERNRRRAGRGVSSTQSPRTGGATEALPPVAQSTPPTESVTSSVVGPAAAAVVEKFKKACGGTIQHFYGAVQGEGTSWYEQGRPCAAARLQRVAAIRGVQQGRFDLTALTPIAALRLAVATTLNDLQPTATPQVGTDAPSKGREVPSLVYPSKPKRAAGDLVWTL</sequence>
<feature type="region of interest" description="Disordered" evidence="1">
    <location>
        <begin position="1322"/>
        <end position="1358"/>
    </location>
</feature>
<feature type="region of interest" description="Disordered" evidence="1">
    <location>
        <begin position="1448"/>
        <end position="1484"/>
    </location>
</feature>
<evidence type="ECO:0000313" key="3">
    <source>
        <dbReference type="Proteomes" id="UP000051952"/>
    </source>
</evidence>
<feature type="region of interest" description="Disordered" evidence="1">
    <location>
        <begin position="1"/>
        <end position="39"/>
    </location>
</feature>
<feature type="region of interest" description="Disordered" evidence="1">
    <location>
        <begin position="213"/>
        <end position="252"/>
    </location>
</feature>
<feature type="region of interest" description="Disordered" evidence="1">
    <location>
        <begin position="155"/>
        <end position="185"/>
    </location>
</feature>
<evidence type="ECO:0000256" key="1">
    <source>
        <dbReference type="SAM" id="MobiDB-lite"/>
    </source>
</evidence>
<feature type="compositionally biased region" description="Pro residues" evidence="1">
    <location>
        <begin position="1125"/>
        <end position="1137"/>
    </location>
</feature>
<organism evidence="2 3">
    <name type="scientific">Bodo saltans</name>
    <name type="common">Flagellated protozoan</name>
    <dbReference type="NCBI Taxonomy" id="75058"/>
    <lineage>
        <taxon>Eukaryota</taxon>
        <taxon>Discoba</taxon>
        <taxon>Euglenozoa</taxon>
        <taxon>Kinetoplastea</taxon>
        <taxon>Metakinetoplastina</taxon>
        <taxon>Eubodonida</taxon>
        <taxon>Bodonidae</taxon>
        <taxon>Bodo</taxon>
    </lineage>
</organism>
<dbReference type="Proteomes" id="UP000051952">
    <property type="component" value="Unassembled WGS sequence"/>
</dbReference>
<dbReference type="EMBL" id="CYKH01000385">
    <property type="protein sequence ID" value="CUF69681.1"/>
    <property type="molecule type" value="Genomic_DNA"/>
</dbReference>
<feature type="region of interest" description="Disordered" evidence="1">
    <location>
        <begin position="328"/>
        <end position="370"/>
    </location>
</feature>
<feature type="compositionally biased region" description="Polar residues" evidence="1">
    <location>
        <begin position="171"/>
        <end position="183"/>
    </location>
</feature>
<feature type="region of interest" description="Disordered" evidence="1">
    <location>
        <begin position="701"/>
        <end position="765"/>
    </location>
</feature>
<feature type="compositionally biased region" description="Polar residues" evidence="1">
    <location>
        <begin position="1328"/>
        <end position="1350"/>
    </location>
</feature>
<name>A0A0S4ISL5_BODSA</name>
<gene>
    <name evidence="2" type="ORF">BSAL_64965</name>
</gene>
<feature type="compositionally biased region" description="Acidic residues" evidence="1">
    <location>
        <begin position="357"/>
        <end position="368"/>
    </location>
</feature>
<dbReference type="OrthoDB" id="252866at2759"/>
<proteinExistence type="predicted"/>
<feature type="compositionally biased region" description="Low complexity" evidence="1">
    <location>
        <begin position="12"/>
        <end position="24"/>
    </location>
</feature>
<feature type="compositionally biased region" description="Polar residues" evidence="1">
    <location>
        <begin position="1146"/>
        <end position="1160"/>
    </location>
</feature>
<accession>A0A0S4ISL5</accession>
<feature type="compositionally biased region" description="Basic and acidic residues" evidence="1">
    <location>
        <begin position="1003"/>
        <end position="1013"/>
    </location>
</feature>